<name>A0A6J1PTJ0_9HYME</name>
<evidence type="ECO:0000313" key="2">
    <source>
        <dbReference type="Proteomes" id="UP000504618"/>
    </source>
</evidence>
<dbReference type="AlphaFoldDB" id="A0A6J1PTJ0"/>
<reference evidence="3" key="1">
    <citation type="submission" date="2025-08" db="UniProtKB">
        <authorList>
            <consortium name="RefSeq"/>
        </authorList>
    </citation>
    <scope>IDENTIFICATION</scope>
    <source>
        <tissue evidence="3">Whole body</tissue>
    </source>
</reference>
<proteinExistence type="predicted"/>
<dbReference type="Pfam" id="PF15992">
    <property type="entry name" value="DUF4769"/>
    <property type="match status" value="1"/>
</dbReference>
<organism evidence="2 3">
    <name type="scientific">Temnothorax curvispinosus</name>
    <dbReference type="NCBI Taxonomy" id="300111"/>
    <lineage>
        <taxon>Eukaryota</taxon>
        <taxon>Metazoa</taxon>
        <taxon>Ecdysozoa</taxon>
        <taxon>Arthropoda</taxon>
        <taxon>Hexapoda</taxon>
        <taxon>Insecta</taxon>
        <taxon>Pterygota</taxon>
        <taxon>Neoptera</taxon>
        <taxon>Endopterygota</taxon>
        <taxon>Hymenoptera</taxon>
        <taxon>Apocrita</taxon>
        <taxon>Aculeata</taxon>
        <taxon>Formicoidea</taxon>
        <taxon>Formicidae</taxon>
        <taxon>Myrmicinae</taxon>
        <taxon>Temnothorax</taxon>
    </lineage>
</organism>
<feature type="compositionally biased region" description="Polar residues" evidence="1">
    <location>
        <begin position="203"/>
        <end position="239"/>
    </location>
</feature>
<feature type="region of interest" description="Disordered" evidence="1">
    <location>
        <begin position="203"/>
        <end position="249"/>
    </location>
</feature>
<dbReference type="RefSeq" id="XP_024873182.1">
    <property type="nucleotide sequence ID" value="XM_025017414.1"/>
</dbReference>
<sequence>DICVPLLTLIFAERDIRVNDFSACGQARSRQSRPCLCVKGKEKRAFLLGGSGKRIFLSDRLPELHWTLLFLEVGIGQATTANSQIHQNQNENFQHPDNETAQLILKNLSSPNELIAQDTFRLLEDNRDREELRLLLRSWNQEELVDHLLRENVVIKILKIIKQHHIEKLLKSFDLGTQILFEDNLEKWRNSLNLPLETPNMNFSNLSGPPSPALSTESDVPSTSRSHFSPYRRSSTPSDETTDRRKIIY</sequence>
<gene>
    <name evidence="3" type="primary">LOC112455476</name>
</gene>
<feature type="non-terminal residue" evidence="3">
    <location>
        <position position="1"/>
    </location>
</feature>
<keyword evidence="2" id="KW-1185">Reference proteome</keyword>
<accession>A0A6J1PTJ0</accession>
<dbReference type="Proteomes" id="UP000504618">
    <property type="component" value="Unplaced"/>
</dbReference>
<protein>
    <submittedName>
        <fullName evidence="3">Uncharacterized protein LOC112455476</fullName>
    </submittedName>
</protein>
<dbReference type="InterPro" id="IPR031934">
    <property type="entry name" value="DUF4769"/>
</dbReference>
<evidence type="ECO:0000256" key="1">
    <source>
        <dbReference type="SAM" id="MobiDB-lite"/>
    </source>
</evidence>
<evidence type="ECO:0000313" key="3">
    <source>
        <dbReference type="RefSeq" id="XP_024873182.1"/>
    </source>
</evidence>
<dbReference type="GeneID" id="112455476"/>